<dbReference type="Proteomes" id="UP001054252">
    <property type="component" value="Unassembled WGS sequence"/>
</dbReference>
<reference evidence="2 3" key="1">
    <citation type="journal article" date="2021" name="Commun. Biol.">
        <title>The genome of Shorea leprosula (Dipterocarpaceae) highlights the ecological relevance of drought in aseasonal tropical rainforests.</title>
        <authorList>
            <person name="Ng K.K.S."/>
            <person name="Kobayashi M.J."/>
            <person name="Fawcett J.A."/>
            <person name="Hatakeyama M."/>
            <person name="Paape T."/>
            <person name="Ng C.H."/>
            <person name="Ang C.C."/>
            <person name="Tnah L.H."/>
            <person name="Lee C.T."/>
            <person name="Nishiyama T."/>
            <person name="Sese J."/>
            <person name="O'Brien M.J."/>
            <person name="Copetti D."/>
            <person name="Mohd Noor M.I."/>
            <person name="Ong R.C."/>
            <person name="Putra M."/>
            <person name="Sireger I.Z."/>
            <person name="Indrioko S."/>
            <person name="Kosugi Y."/>
            <person name="Izuno A."/>
            <person name="Isagi Y."/>
            <person name="Lee S.L."/>
            <person name="Shimizu K.K."/>
        </authorList>
    </citation>
    <scope>NUCLEOTIDE SEQUENCE [LARGE SCALE GENOMIC DNA]</scope>
    <source>
        <strain evidence="2">214</strain>
    </source>
</reference>
<accession>A0AAV5MV40</accession>
<name>A0AAV5MV40_9ROSI</name>
<feature type="compositionally biased region" description="Polar residues" evidence="1">
    <location>
        <begin position="67"/>
        <end position="101"/>
    </location>
</feature>
<evidence type="ECO:0000313" key="3">
    <source>
        <dbReference type="Proteomes" id="UP001054252"/>
    </source>
</evidence>
<evidence type="ECO:0000256" key="1">
    <source>
        <dbReference type="SAM" id="MobiDB-lite"/>
    </source>
</evidence>
<proteinExistence type="predicted"/>
<comment type="caution">
    <text evidence="2">The sequence shown here is derived from an EMBL/GenBank/DDBJ whole genome shotgun (WGS) entry which is preliminary data.</text>
</comment>
<keyword evidence="3" id="KW-1185">Reference proteome</keyword>
<gene>
    <name evidence="2" type="ORF">SLEP1_g60378</name>
</gene>
<dbReference type="AlphaFoldDB" id="A0AAV5MV40"/>
<feature type="region of interest" description="Disordered" evidence="1">
    <location>
        <begin position="62"/>
        <end position="101"/>
    </location>
</feature>
<dbReference type="EMBL" id="BPVZ01002097">
    <property type="protein sequence ID" value="GKV53865.1"/>
    <property type="molecule type" value="Genomic_DNA"/>
</dbReference>
<organism evidence="2 3">
    <name type="scientific">Rubroshorea leprosula</name>
    <dbReference type="NCBI Taxonomy" id="152421"/>
    <lineage>
        <taxon>Eukaryota</taxon>
        <taxon>Viridiplantae</taxon>
        <taxon>Streptophyta</taxon>
        <taxon>Embryophyta</taxon>
        <taxon>Tracheophyta</taxon>
        <taxon>Spermatophyta</taxon>
        <taxon>Magnoliopsida</taxon>
        <taxon>eudicotyledons</taxon>
        <taxon>Gunneridae</taxon>
        <taxon>Pentapetalae</taxon>
        <taxon>rosids</taxon>
        <taxon>malvids</taxon>
        <taxon>Malvales</taxon>
        <taxon>Dipterocarpaceae</taxon>
        <taxon>Rubroshorea</taxon>
    </lineage>
</organism>
<sequence length="101" mass="11482">MEVTYCWGVLVMWVGELAVEMMWRLSRMPPMSDEENPFGSTYFTCKRLRATSCLILSSDFEPKSEARQMSCTRETGPTSAQGSELIQITSDNPNSDQIFQN</sequence>
<evidence type="ECO:0000313" key="2">
    <source>
        <dbReference type="EMBL" id="GKV53865.1"/>
    </source>
</evidence>
<protein>
    <submittedName>
        <fullName evidence="2">Uncharacterized protein</fullName>
    </submittedName>
</protein>